<gene>
    <name evidence="1" type="ORF">TR137302</name>
</gene>
<organism evidence="1">
    <name type="scientific">Schistocephalus solidus</name>
    <name type="common">Tapeworm</name>
    <dbReference type="NCBI Taxonomy" id="70667"/>
    <lineage>
        <taxon>Eukaryota</taxon>
        <taxon>Metazoa</taxon>
        <taxon>Spiralia</taxon>
        <taxon>Lophotrochozoa</taxon>
        <taxon>Platyhelminthes</taxon>
        <taxon>Cestoda</taxon>
        <taxon>Eucestoda</taxon>
        <taxon>Diphyllobothriidea</taxon>
        <taxon>Diphyllobothriidae</taxon>
        <taxon>Schistocephalus</taxon>
    </lineage>
</organism>
<sequence>MKTALTSVEHLAVRTPFCCSPKCWEYTFWARYHGGPCVETLRICSPHTRDPIAVVATVDRTDQRPTLDPTRLLITNGAQKTAVYCRFARTSKYHAVQRDLIAVFSVNVINRP</sequence>
<accession>A0A0X3Q0K7</accession>
<dbReference type="AlphaFoldDB" id="A0A0X3Q0K7"/>
<name>A0A0X3Q0K7_SCHSO</name>
<proteinExistence type="predicted"/>
<protein>
    <submittedName>
        <fullName evidence="1">Uncharacterized protein</fullName>
    </submittedName>
</protein>
<reference evidence="1" key="1">
    <citation type="submission" date="2016-01" db="EMBL/GenBank/DDBJ databases">
        <title>Reference transcriptome for the parasite Schistocephalus solidus: insights into the molecular evolution of parasitism.</title>
        <authorList>
            <person name="Hebert F.O."/>
            <person name="Grambauer S."/>
            <person name="Barber I."/>
            <person name="Landry C.R."/>
            <person name="Aubin-Horth N."/>
        </authorList>
    </citation>
    <scope>NUCLEOTIDE SEQUENCE</scope>
</reference>
<dbReference type="EMBL" id="GEEE01005711">
    <property type="protein sequence ID" value="JAP57514.1"/>
    <property type="molecule type" value="Transcribed_RNA"/>
</dbReference>
<evidence type="ECO:0000313" key="1">
    <source>
        <dbReference type="EMBL" id="JAP57514.1"/>
    </source>
</evidence>